<dbReference type="EMBL" id="PVWJ01000060">
    <property type="protein sequence ID" value="PSB02448.1"/>
    <property type="molecule type" value="Genomic_DNA"/>
</dbReference>
<evidence type="ECO:0000259" key="4">
    <source>
        <dbReference type="PROSITE" id="PS50975"/>
    </source>
</evidence>
<protein>
    <submittedName>
        <fullName evidence="5">ATPase</fullName>
    </submittedName>
</protein>
<evidence type="ECO:0000256" key="1">
    <source>
        <dbReference type="ARBA" id="ARBA00022598"/>
    </source>
</evidence>
<sequence length="392" mass="42751">MELLEYQAKELFCEVGIPVLPSQTIAQASDLKQLKLFYPVVLKSQVRAGGRGKSGGVRFVANTIDAIAAARHIFNLSILGEFPKVLLAEAKYDAQQELYLAVVLDYTAKRPVLLGSAYGGIDVETLVENIHQVVVDGEFCPFYARRLMVKMGLEGETINSVSAIMEKMYALFVEKDLDLVEINPLGVSATGKVMALDGKITVNDYALGRHLDLISLGEEEQSPQPSQISWLNQGSNIGIICHGSSLAMATIDSLNIYQAEPSRCFVLDPFTPETAAQQMQTALEELSQIKSVQVVLVNFFGDVDTNEALAQSLITYTENTPASSLLIVMYLGGATIFPSRDRLSTLPVNLVDSLNEAVAKTLDLSDAQASLNMKKKLSSRSRVTKRTGNRNP</sequence>
<evidence type="ECO:0000313" key="5">
    <source>
        <dbReference type="EMBL" id="PSB02448.1"/>
    </source>
</evidence>
<keyword evidence="1" id="KW-0436">Ligase</keyword>
<keyword evidence="3" id="KW-0067">ATP-binding</keyword>
<feature type="domain" description="ATP-grasp" evidence="4">
    <location>
        <begin position="9"/>
        <end position="52"/>
    </location>
</feature>
<keyword evidence="2 3" id="KW-0547">Nucleotide-binding</keyword>
<dbReference type="Gene3D" id="3.30.470.20">
    <property type="entry name" value="ATP-grasp fold, B domain"/>
    <property type="match status" value="1"/>
</dbReference>
<dbReference type="GO" id="GO:0004775">
    <property type="term" value="F:succinate-CoA ligase (ADP-forming) activity"/>
    <property type="evidence" value="ECO:0007669"/>
    <property type="project" value="TreeGrafter"/>
</dbReference>
<dbReference type="InterPro" id="IPR011761">
    <property type="entry name" value="ATP-grasp"/>
</dbReference>
<evidence type="ECO:0000256" key="2">
    <source>
        <dbReference type="ARBA" id="ARBA00022741"/>
    </source>
</evidence>
<gene>
    <name evidence="5" type="ORF">C7B64_13090</name>
</gene>
<dbReference type="Gene3D" id="3.30.1490.20">
    <property type="entry name" value="ATP-grasp fold, A domain"/>
    <property type="match status" value="1"/>
</dbReference>
<evidence type="ECO:0000256" key="3">
    <source>
        <dbReference type="PROSITE-ProRule" id="PRU00409"/>
    </source>
</evidence>
<reference evidence="5 6" key="1">
    <citation type="submission" date="2018-02" db="EMBL/GenBank/DDBJ databases">
        <authorList>
            <person name="Cohen D.B."/>
            <person name="Kent A.D."/>
        </authorList>
    </citation>
    <scope>NUCLEOTIDE SEQUENCE [LARGE SCALE GENOMIC DNA]</scope>
    <source>
        <strain evidence="5 6">CCAP 1448/3</strain>
    </source>
</reference>
<dbReference type="Gene3D" id="3.40.50.261">
    <property type="entry name" value="Succinyl-CoA synthetase domains"/>
    <property type="match status" value="1"/>
</dbReference>
<comment type="caution">
    <text evidence="5">The sequence shown here is derived from an EMBL/GenBank/DDBJ whole genome shotgun (WGS) entry which is preliminary data.</text>
</comment>
<dbReference type="PROSITE" id="PS50975">
    <property type="entry name" value="ATP_GRASP"/>
    <property type="match status" value="1"/>
</dbReference>
<organism evidence="5 6">
    <name type="scientific">Merismopedia glauca CCAP 1448/3</name>
    <dbReference type="NCBI Taxonomy" id="1296344"/>
    <lineage>
        <taxon>Bacteria</taxon>
        <taxon>Bacillati</taxon>
        <taxon>Cyanobacteriota</taxon>
        <taxon>Cyanophyceae</taxon>
        <taxon>Synechococcales</taxon>
        <taxon>Merismopediaceae</taxon>
        <taxon>Merismopedia</taxon>
    </lineage>
</organism>
<dbReference type="GO" id="GO:0005524">
    <property type="term" value="F:ATP binding"/>
    <property type="evidence" value="ECO:0007669"/>
    <property type="project" value="UniProtKB-UniRule"/>
</dbReference>
<reference evidence="5 6" key="2">
    <citation type="submission" date="2018-03" db="EMBL/GenBank/DDBJ databases">
        <title>The ancient ancestry and fast evolution of plastids.</title>
        <authorList>
            <person name="Moore K.R."/>
            <person name="Magnabosco C."/>
            <person name="Momper L."/>
            <person name="Gold D.A."/>
            <person name="Bosak T."/>
            <person name="Fournier G.P."/>
        </authorList>
    </citation>
    <scope>NUCLEOTIDE SEQUENCE [LARGE SCALE GENOMIC DNA]</scope>
    <source>
        <strain evidence="5 6">CCAP 1448/3</strain>
    </source>
</reference>
<dbReference type="InterPro" id="IPR016102">
    <property type="entry name" value="Succinyl-CoA_synth-like"/>
</dbReference>
<dbReference type="PANTHER" id="PTHR11815:SF10">
    <property type="entry name" value="SUCCINATE--COA LIGASE [GDP-FORMING] SUBUNIT BETA, MITOCHONDRIAL"/>
    <property type="match status" value="1"/>
</dbReference>
<dbReference type="SUPFAM" id="SSF56059">
    <property type="entry name" value="Glutathione synthetase ATP-binding domain-like"/>
    <property type="match status" value="1"/>
</dbReference>
<dbReference type="GO" id="GO:0006104">
    <property type="term" value="P:succinyl-CoA metabolic process"/>
    <property type="evidence" value="ECO:0007669"/>
    <property type="project" value="TreeGrafter"/>
</dbReference>
<dbReference type="InterPro" id="IPR005809">
    <property type="entry name" value="Succ_CoA_ligase-like_bsu"/>
</dbReference>
<dbReference type="GO" id="GO:0006099">
    <property type="term" value="P:tricarboxylic acid cycle"/>
    <property type="evidence" value="ECO:0007669"/>
    <property type="project" value="InterPro"/>
</dbReference>
<dbReference type="PANTHER" id="PTHR11815">
    <property type="entry name" value="SUCCINYL-COA SYNTHETASE BETA CHAIN"/>
    <property type="match status" value="1"/>
</dbReference>
<proteinExistence type="predicted"/>
<keyword evidence="6" id="KW-1185">Reference proteome</keyword>
<dbReference type="SUPFAM" id="SSF52210">
    <property type="entry name" value="Succinyl-CoA synthetase domains"/>
    <property type="match status" value="1"/>
</dbReference>
<dbReference type="InterPro" id="IPR013650">
    <property type="entry name" value="ATP-grasp_succ-CoA_synth-type"/>
</dbReference>
<evidence type="ECO:0000313" key="6">
    <source>
        <dbReference type="Proteomes" id="UP000238762"/>
    </source>
</evidence>
<dbReference type="Pfam" id="PF08442">
    <property type="entry name" value="ATP-grasp_2"/>
    <property type="match status" value="1"/>
</dbReference>
<dbReference type="PIRSF" id="PIRSF001554">
    <property type="entry name" value="SucCS_beta"/>
    <property type="match status" value="1"/>
</dbReference>
<dbReference type="InterPro" id="IPR013815">
    <property type="entry name" value="ATP_grasp_subdomain_1"/>
</dbReference>
<dbReference type="Proteomes" id="UP000238762">
    <property type="component" value="Unassembled WGS sequence"/>
</dbReference>
<dbReference type="GO" id="GO:0005829">
    <property type="term" value="C:cytosol"/>
    <property type="evidence" value="ECO:0007669"/>
    <property type="project" value="TreeGrafter"/>
</dbReference>
<dbReference type="GO" id="GO:0046872">
    <property type="term" value="F:metal ion binding"/>
    <property type="evidence" value="ECO:0007669"/>
    <property type="project" value="InterPro"/>
</dbReference>
<accession>A0A2T1C2P3</accession>
<dbReference type="OrthoDB" id="9802602at2"/>
<dbReference type="AlphaFoldDB" id="A0A2T1C2P3"/>
<dbReference type="GO" id="GO:0042709">
    <property type="term" value="C:succinate-CoA ligase complex"/>
    <property type="evidence" value="ECO:0007669"/>
    <property type="project" value="TreeGrafter"/>
</dbReference>
<name>A0A2T1C2P3_9CYAN</name>